<feature type="non-terminal residue" evidence="2">
    <location>
        <position position="1"/>
    </location>
</feature>
<protein>
    <submittedName>
        <fullName evidence="2">Uncharacterized protein</fullName>
    </submittedName>
</protein>
<accession>A0A4E0S3C9</accession>
<organism evidence="2 3">
    <name type="scientific">Fasciola hepatica</name>
    <name type="common">Liver fluke</name>
    <dbReference type="NCBI Taxonomy" id="6192"/>
    <lineage>
        <taxon>Eukaryota</taxon>
        <taxon>Metazoa</taxon>
        <taxon>Spiralia</taxon>
        <taxon>Lophotrochozoa</taxon>
        <taxon>Platyhelminthes</taxon>
        <taxon>Trematoda</taxon>
        <taxon>Digenea</taxon>
        <taxon>Plagiorchiida</taxon>
        <taxon>Echinostomata</taxon>
        <taxon>Echinostomatoidea</taxon>
        <taxon>Fasciolidae</taxon>
        <taxon>Fasciola</taxon>
    </lineage>
</organism>
<dbReference type="Proteomes" id="UP000230066">
    <property type="component" value="Unassembled WGS sequence"/>
</dbReference>
<keyword evidence="3" id="KW-1185">Reference proteome</keyword>
<reference evidence="2" key="1">
    <citation type="submission" date="2019-03" db="EMBL/GenBank/DDBJ databases">
        <title>Improved annotation for the trematode Fasciola hepatica.</title>
        <authorList>
            <person name="Choi Y.-J."/>
            <person name="Martin J."/>
            <person name="Mitreva M."/>
        </authorList>
    </citation>
    <scope>NUCLEOTIDE SEQUENCE [LARGE SCALE GENOMIC DNA]</scope>
</reference>
<feature type="compositionally biased region" description="Polar residues" evidence="1">
    <location>
        <begin position="488"/>
        <end position="500"/>
    </location>
</feature>
<name>A0A4E0S3C9_FASHE</name>
<sequence>QCRALLLHNLNQLIKSGLTSELPQSGSSSNPELRVTCETTTKPTYEQIALTKFPGQSCLIYSTPSTSNLPQFTPELSSVFHIDRECQTDISPEHQSQSEHVQTMPKLPDSSIPPTRTARNTMDLGKHPATVSALAAVAAVAAANFLSKAMNIQTPTEENRADQVGPTTGPGSNTADFDAEINWTSRGQKPSHATSVAVESEKFNEEGPSMRCISTVVPCKPHAFGKLGETSPEFSVAQSKPQSSFMQPLCDNHLPSTTTNPLGFNSTPSTLQRDTFGNIVSSDLVCEEKNSSPEISTYPTWLGRTAAQRRRSMDFAERIASARAGEMYSLKFPPTVRSESHTPNIPRTAFSERLLIARKAVDEGKICSFRLPETNDAIHQNVARRLLGEMMDSEAMESCPLTQEASAQGPQVKYRMQKFNTHGLNDGADLPGKLEMTTGPRLTQTELPFVFRQTAVSTDLPYYTSRAMPVQVVKPAIRQPVALDSSGHDTGSPSDSTASMKSEERLSTFDPDRYTKRLSADSTLLREDRLHEQKPKSALVTEHKRTQRQHKYEKTGGPQRTVVWMDEICGDSSPNMSDGKRDSANETQESGSVRSNTQTYLYPEPDLSGGKETKGNQYGGDNRGFGGLDSVHIRPGNHATDAVRQQNYRRSLPDPRMMSKHWHADVE</sequence>
<feature type="compositionally biased region" description="Polar residues" evidence="1">
    <location>
        <begin position="165"/>
        <end position="175"/>
    </location>
</feature>
<evidence type="ECO:0000313" key="3">
    <source>
        <dbReference type="Proteomes" id="UP000230066"/>
    </source>
</evidence>
<dbReference type="AlphaFoldDB" id="A0A4E0S3C9"/>
<feature type="compositionally biased region" description="Polar residues" evidence="1">
    <location>
        <begin position="91"/>
        <end position="101"/>
    </location>
</feature>
<gene>
    <name evidence="2" type="ORF">D915_000505</name>
</gene>
<feature type="compositionally biased region" description="Polar residues" evidence="1">
    <location>
        <begin position="585"/>
        <end position="600"/>
    </location>
</feature>
<evidence type="ECO:0000256" key="1">
    <source>
        <dbReference type="SAM" id="MobiDB-lite"/>
    </source>
</evidence>
<feature type="region of interest" description="Disordered" evidence="1">
    <location>
        <begin position="91"/>
        <end position="113"/>
    </location>
</feature>
<feature type="region of interest" description="Disordered" evidence="1">
    <location>
        <begin position="154"/>
        <end position="178"/>
    </location>
</feature>
<dbReference type="EMBL" id="JXXN02000098">
    <property type="protein sequence ID" value="THD28672.1"/>
    <property type="molecule type" value="Genomic_DNA"/>
</dbReference>
<feature type="region of interest" description="Disordered" evidence="1">
    <location>
        <begin position="481"/>
        <end position="667"/>
    </location>
</feature>
<evidence type="ECO:0000313" key="2">
    <source>
        <dbReference type="EMBL" id="THD28672.1"/>
    </source>
</evidence>
<feature type="compositionally biased region" description="Basic and acidic residues" evidence="1">
    <location>
        <begin position="501"/>
        <end position="535"/>
    </location>
</feature>
<proteinExistence type="predicted"/>
<feature type="compositionally biased region" description="Gly residues" evidence="1">
    <location>
        <begin position="617"/>
        <end position="627"/>
    </location>
</feature>
<comment type="caution">
    <text evidence="2">The sequence shown here is derived from an EMBL/GenBank/DDBJ whole genome shotgun (WGS) entry which is preliminary data.</text>
</comment>